<comment type="caution">
    <text evidence="3">The sequence shown here is derived from an EMBL/GenBank/DDBJ whole genome shotgun (WGS) entry which is preliminary data.</text>
</comment>
<dbReference type="EMBL" id="JAPEVB010000004">
    <property type="protein sequence ID" value="KAJ4388741.1"/>
    <property type="molecule type" value="Genomic_DNA"/>
</dbReference>
<dbReference type="OrthoDB" id="2110578at2759"/>
<feature type="compositionally biased region" description="Low complexity" evidence="1">
    <location>
        <begin position="256"/>
        <end position="276"/>
    </location>
</feature>
<keyword evidence="2" id="KW-0732">Signal</keyword>
<accession>A0A9W8YP67</accession>
<sequence>MMPKSSILALTAASAVLAQRPNGTSICDYYTTALLKNNTAENQYTVLTLVVNTAVIGNYTTPNVGIAVPGILASGMYNGTEVNLLPYFNGELASSNRGGSAGVSINFLDGGGATPIMNNMPANDSSSNQYFLLTHLYQFFGSLLGCSDYGMAGFPAYDGHASMYQVHKFMDLDVNEVGYFIQQVGLAAESFGVTADDATAVGMALNTLFGYRCAPNATAIAAQGPQQQSICIADDCPIAADAVCDQYATAVEPKNATSSSSNSTTTGTGSSSSPTSSIVQASASSTAINIGSILAVVLFAVSMF</sequence>
<feature type="chain" id="PRO_5040837055" evidence="2">
    <location>
        <begin position="19"/>
        <end position="304"/>
    </location>
</feature>
<feature type="signal peptide" evidence="2">
    <location>
        <begin position="1"/>
        <end position="18"/>
    </location>
</feature>
<organism evidence="3 4">
    <name type="scientific">Gnomoniopsis smithogilvyi</name>
    <dbReference type="NCBI Taxonomy" id="1191159"/>
    <lineage>
        <taxon>Eukaryota</taxon>
        <taxon>Fungi</taxon>
        <taxon>Dikarya</taxon>
        <taxon>Ascomycota</taxon>
        <taxon>Pezizomycotina</taxon>
        <taxon>Sordariomycetes</taxon>
        <taxon>Sordariomycetidae</taxon>
        <taxon>Diaporthales</taxon>
        <taxon>Gnomoniaceae</taxon>
        <taxon>Gnomoniopsis</taxon>
    </lineage>
</organism>
<protein>
    <submittedName>
        <fullName evidence="3">Uncharacterized protein</fullName>
    </submittedName>
</protein>
<evidence type="ECO:0000256" key="2">
    <source>
        <dbReference type="SAM" id="SignalP"/>
    </source>
</evidence>
<dbReference type="AlphaFoldDB" id="A0A9W8YP67"/>
<proteinExistence type="predicted"/>
<evidence type="ECO:0000256" key="1">
    <source>
        <dbReference type="SAM" id="MobiDB-lite"/>
    </source>
</evidence>
<evidence type="ECO:0000313" key="4">
    <source>
        <dbReference type="Proteomes" id="UP001140453"/>
    </source>
</evidence>
<dbReference type="Proteomes" id="UP001140453">
    <property type="component" value="Unassembled WGS sequence"/>
</dbReference>
<feature type="region of interest" description="Disordered" evidence="1">
    <location>
        <begin position="255"/>
        <end position="276"/>
    </location>
</feature>
<gene>
    <name evidence="3" type="ORF">N0V93_006201</name>
</gene>
<evidence type="ECO:0000313" key="3">
    <source>
        <dbReference type="EMBL" id="KAJ4388741.1"/>
    </source>
</evidence>
<keyword evidence="4" id="KW-1185">Reference proteome</keyword>
<name>A0A9W8YP67_9PEZI</name>
<reference evidence="3" key="1">
    <citation type="submission" date="2022-10" db="EMBL/GenBank/DDBJ databases">
        <title>Tapping the CABI collections for fungal endophytes: first genome assemblies for Collariella, Neodidymelliopsis, Ascochyta clinopodiicola, Didymella pomorum, Didymosphaeria variabile, Neocosmospora piperis and Neocucurbitaria cava.</title>
        <authorList>
            <person name="Hill R."/>
        </authorList>
    </citation>
    <scope>NUCLEOTIDE SEQUENCE</scope>
    <source>
        <strain evidence="3">IMI 355082</strain>
    </source>
</reference>